<dbReference type="RefSeq" id="WP_010367793.1">
    <property type="nucleotide sequence ID" value="NZ_AHBZ03000027.1"/>
</dbReference>
<evidence type="ECO:0000313" key="3">
    <source>
        <dbReference type="Proteomes" id="UP000016487"/>
    </source>
</evidence>
<evidence type="ECO:0000313" key="2">
    <source>
        <dbReference type="EMBL" id="KAF7764874.1"/>
    </source>
</evidence>
<dbReference type="Proteomes" id="UP000016487">
    <property type="component" value="Unassembled WGS sequence"/>
</dbReference>
<comment type="caution">
    <text evidence="2">The sequence shown here is derived from an EMBL/GenBank/DDBJ whole genome shotgun (WGS) entry which is preliminary data.</text>
</comment>
<dbReference type="SUPFAM" id="SSF47446">
    <property type="entry name" value="Signal peptide-binding domain"/>
    <property type="match status" value="1"/>
</dbReference>
<organism evidence="2 3">
    <name type="scientific">Pseudoalteromonas citrea</name>
    <dbReference type="NCBI Taxonomy" id="43655"/>
    <lineage>
        <taxon>Bacteria</taxon>
        <taxon>Pseudomonadati</taxon>
        <taxon>Pseudomonadota</taxon>
        <taxon>Gammaproteobacteria</taxon>
        <taxon>Alteromonadales</taxon>
        <taxon>Pseudoalteromonadaceae</taxon>
        <taxon>Pseudoalteromonas</taxon>
    </lineage>
</organism>
<dbReference type="GO" id="GO:0006614">
    <property type="term" value="P:SRP-dependent cotranslational protein targeting to membrane"/>
    <property type="evidence" value="ECO:0007669"/>
    <property type="project" value="InterPro"/>
</dbReference>
<name>A0AAD4AF82_9GAMM</name>
<dbReference type="InterPro" id="IPR004125">
    <property type="entry name" value="Signal_recog_particle_SRP54_M"/>
</dbReference>
<sequence>MDGCQLKSASGTQVQDINKLLKQFTQMQKMMKKMKGKGSMMKMMRGMKGMMPPGMFGGGGPKF</sequence>
<dbReference type="EMBL" id="AHBZ03000027">
    <property type="protein sequence ID" value="KAF7764874.1"/>
    <property type="molecule type" value="Genomic_DNA"/>
</dbReference>
<reference evidence="2" key="1">
    <citation type="journal article" date="2012" name="J. Bacteriol.">
        <title>Genome sequences of type strains of seven species of the marine bacterium Pseudoalteromonas.</title>
        <authorList>
            <person name="Xie B.B."/>
            <person name="Shu Y.L."/>
            <person name="Qin Q.L."/>
            <person name="Rong J.C."/>
            <person name="Zhang X.Y."/>
            <person name="Chen X.L."/>
            <person name="Shi M."/>
            <person name="He H.L."/>
            <person name="Zhou B.C."/>
            <person name="Zhang Y.Z."/>
        </authorList>
    </citation>
    <scope>NUCLEOTIDE SEQUENCE</scope>
    <source>
        <strain evidence="2">DSM 8771</strain>
    </source>
</reference>
<proteinExistence type="predicted"/>
<dbReference type="AlphaFoldDB" id="A0AAD4AF82"/>
<dbReference type="InterPro" id="IPR036891">
    <property type="entry name" value="Signal_recog_part_SRP54_M_sf"/>
</dbReference>
<protein>
    <recommendedName>
        <fullName evidence="1">Signal recognition particle SRP54 subunit M-domain domain-containing protein</fullName>
    </recommendedName>
</protein>
<evidence type="ECO:0000259" key="1">
    <source>
        <dbReference type="Pfam" id="PF02978"/>
    </source>
</evidence>
<feature type="domain" description="Signal recognition particle SRP54 subunit M-domain" evidence="1">
    <location>
        <begin position="9"/>
        <end position="31"/>
    </location>
</feature>
<reference evidence="2" key="2">
    <citation type="submission" date="2015-03" db="EMBL/GenBank/DDBJ databases">
        <title>Genome sequence of Pseudoalteromonas citrea.</title>
        <authorList>
            <person name="Xie B.-B."/>
            <person name="Rong J.-C."/>
            <person name="Qin Q.-L."/>
            <person name="Zhang Y.-Z."/>
        </authorList>
    </citation>
    <scope>NUCLEOTIDE SEQUENCE</scope>
    <source>
        <strain evidence="2">DSM 8771</strain>
    </source>
</reference>
<dbReference type="Gene3D" id="1.10.260.30">
    <property type="entry name" value="Signal recognition particle, SRP54 subunit, M-domain"/>
    <property type="match status" value="1"/>
</dbReference>
<dbReference type="GO" id="GO:0008312">
    <property type="term" value="F:7S RNA binding"/>
    <property type="evidence" value="ECO:0007669"/>
    <property type="project" value="InterPro"/>
</dbReference>
<dbReference type="GO" id="GO:0048500">
    <property type="term" value="C:signal recognition particle"/>
    <property type="evidence" value="ECO:0007669"/>
    <property type="project" value="InterPro"/>
</dbReference>
<accession>A0AAD4AF82</accession>
<dbReference type="Pfam" id="PF02978">
    <property type="entry name" value="SRP_SPB"/>
    <property type="match status" value="1"/>
</dbReference>
<gene>
    <name evidence="2" type="ORF">PCIT_b0966</name>
</gene>